<proteinExistence type="predicted"/>
<comment type="caution">
    <text evidence="3">The sequence shown here is derived from an EMBL/GenBank/DDBJ whole genome shotgun (WGS) entry which is preliminary data.</text>
</comment>
<dbReference type="PANTHER" id="PTHR43135">
    <property type="entry name" value="ALPHA-D-RIBOSE 1-METHYLPHOSPHONATE 5-TRIPHOSPHATE DIPHOSPHATASE"/>
    <property type="match status" value="1"/>
</dbReference>
<dbReference type="PANTHER" id="PTHR43135:SF3">
    <property type="entry name" value="ALPHA-D-RIBOSE 1-METHYLPHOSPHONATE 5-TRIPHOSPHATE DIPHOSPHATASE"/>
    <property type="match status" value="1"/>
</dbReference>
<evidence type="ECO:0000313" key="4">
    <source>
        <dbReference type="Proteomes" id="UP000298412"/>
    </source>
</evidence>
<dbReference type="EMBL" id="SOFP01000010">
    <property type="protein sequence ID" value="TFC19756.1"/>
    <property type="molecule type" value="Genomic_DNA"/>
</dbReference>
<accession>A0A4R8WXP2</accession>
<protein>
    <submittedName>
        <fullName evidence="3">Amidohydrolase</fullName>
    </submittedName>
</protein>
<evidence type="ECO:0000256" key="1">
    <source>
        <dbReference type="SAM" id="MobiDB-lite"/>
    </source>
</evidence>
<keyword evidence="3" id="KW-0378">Hydrolase</keyword>
<dbReference type="InterPro" id="IPR051781">
    <property type="entry name" value="Metallo-dep_Hydrolase"/>
</dbReference>
<dbReference type="GO" id="GO:0016787">
    <property type="term" value="F:hydrolase activity"/>
    <property type="evidence" value="ECO:0007669"/>
    <property type="project" value="UniProtKB-KW"/>
</dbReference>
<organism evidence="3 4">
    <name type="scientific">Cryobacterium algoritolerans</name>
    <dbReference type="NCBI Taxonomy" id="1259184"/>
    <lineage>
        <taxon>Bacteria</taxon>
        <taxon>Bacillati</taxon>
        <taxon>Actinomycetota</taxon>
        <taxon>Actinomycetes</taxon>
        <taxon>Micrococcales</taxon>
        <taxon>Microbacteriaceae</taxon>
        <taxon>Cryobacterium</taxon>
    </lineage>
</organism>
<dbReference type="InterPro" id="IPR006680">
    <property type="entry name" value="Amidohydro-rel"/>
</dbReference>
<dbReference type="RefSeq" id="WP_134564951.1">
    <property type="nucleotide sequence ID" value="NZ_SOFP01000010.1"/>
</dbReference>
<name>A0A4R8WXP2_9MICO</name>
<sequence>MSGTVYPGFLDAHVHLALIDPAPLAAGGIARVLDLGGPHPPRAVTDAGPLGPRATRAGQFLTTPGGYPARQDWTPAGSVCEVARATDAATAVDRQLEAGASVIKVTLNTVAGPALPGDVLAAIVARAHERGVPVIAHAEGAGQARVAFDLGVDALAHTPFDERLDDDLVGAMAARMTWISTLDIHGWGRPTGAFARASDNLRRFHAARGQVLYGTDLGNGPLPVGLNRRELDALLACGLSPDELLRTLTANSIGRFPGALPRTGAGHPAMFIPGERPGDTDDFTRWLCTARVTPAAAAGEVGHHGSLPNPPFETEEAR</sequence>
<dbReference type="Gene3D" id="3.20.20.140">
    <property type="entry name" value="Metal-dependent hydrolases"/>
    <property type="match status" value="1"/>
</dbReference>
<dbReference type="Proteomes" id="UP000298412">
    <property type="component" value="Unassembled WGS sequence"/>
</dbReference>
<gene>
    <name evidence="3" type="ORF">E3O19_02005</name>
</gene>
<dbReference type="InterPro" id="IPR032466">
    <property type="entry name" value="Metal_Hydrolase"/>
</dbReference>
<feature type="region of interest" description="Disordered" evidence="1">
    <location>
        <begin position="299"/>
        <end position="318"/>
    </location>
</feature>
<keyword evidence="4" id="KW-1185">Reference proteome</keyword>
<dbReference type="Pfam" id="PF01979">
    <property type="entry name" value="Amidohydro_1"/>
    <property type="match status" value="1"/>
</dbReference>
<evidence type="ECO:0000313" key="3">
    <source>
        <dbReference type="EMBL" id="TFC19756.1"/>
    </source>
</evidence>
<evidence type="ECO:0000259" key="2">
    <source>
        <dbReference type="Pfam" id="PF01979"/>
    </source>
</evidence>
<dbReference type="AlphaFoldDB" id="A0A4R8WXP2"/>
<dbReference type="SUPFAM" id="SSF51556">
    <property type="entry name" value="Metallo-dependent hydrolases"/>
    <property type="match status" value="1"/>
</dbReference>
<feature type="domain" description="Amidohydrolase-related" evidence="2">
    <location>
        <begin position="4"/>
        <end position="251"/>
    </location>
</feature>
<dbReference type="OrthoDB" id="3514520at2"/>
<reference evidence="3 4" key="1">
    <citation type="submission" date="2019-03" db="EMBL/GenBank/DDBJ databases">
        <title>Genomics of glacier-inhabiting Cryobacterium strains.</title>
        <authorList>
            <person name="Liu Q."/>
            <person name="Xin Y.-H."/>
        </authorList>
    </citation>
    <scope>NUCLEOTIDE SEQUENCE [LARGE SCALE GENOMIC DNA]</scope>
    <source>
        <strain evidence="3 4">MDT1-3</strain>
    </source>
</reference>